<accession>A0A517W5F0</accession>
<organism evidence="1 2">
    <name type="scientific">Gimesia chilikensis</name>
    <dbReference type="NCBI Taxonomy" id="2605989"/>
    <lineage>
        <taxon>Bacteria</taxon>
        <taxon>Pseudomonadati</taxon>
        <taxon>Planctomycetota</taxon>
        <taxon>Planctomycetia</taxon>
        <taxon>Planctomycetales</taxon>
        <taxon>Planctomycetaceae</taxon>
        <taxon>Gimesia</taxon>
    </lineage>
</organism>
<dbReference type="Proteomes" id="UP000320722">
    <property type="component" value="Chromosome"/>
</dbReference>
<evidence type="ECO:0000313" key="1">
    <source>
        <dbReference type="EMBL" id="QDU00486.1"/>
    </source>
</evidence>
<protein>
    <submittedName>
        <fullName evidence="1">Uncharacterized protein</fullName>
    </submittedName>
</protein>
<proteinExistence type="predicted"/>
<gene>
    <name evidence="1" type="ORF">V6x_01590</name>
</gene>
<dbReference type="AlphaFoldDB" id="A0A517W5F0"/>
<reference evidence="1 2" key="1">
    <citation type="submission" date="2019-02" db="EMBL/GenBank/DDBJ databases">
        <title>Deep-cultivation of Planctomycetes and their phenomic and genomic characterization uncovers novel biology.</title>
        <authorList>
            <person name="Wiegand S."/>
            <person name="Jogler M."/>
            <person name="Boedeker C."/>
            <person name="Pinto D."/>
            <person name="Vollmers J."/>
            <person name="Rivas-Marin E."/>
            <person name="Kohn T."/>
            <person name="Peeters S.H."/>
            <person name="Heuer A."/>
            <person name="Rast P."/>
            <person name="Oberbeckmann S."/>
            <person name="Bunk B."/>
            <person name="Jeske O."/>
            <person name="Meyerdierks A."/>
            <person name="Storesund J.E."/>
            <person name="Kallscheuer N."/>
            <person name="Luecker S."/>
            <person name="Lage O.M."/>
            <person name="Pohl T."/>
            <person name="Merkel B.J."/>
            <person name="Hornburger P."/>
            <person name="Mueller R.-W."/>
            <person name="Bruemmer F."/>
            <person name="Labrenz M."/>
            <person name="Spormann A.M."/>
            <person name="Op den Camp H."/>
            <person name="Overmann J."/>
            <person name="Amann R."/>
            <person name="Jetten M.S.M."/>
            <person name="Mascher T."/>
            <person name="Medema M.H."/>
            <person name="Devos D.P."/>
            <person name="Kaster A.-K."/>
            <person name="Ovreas L."/>
            <person name="Rohde M."/>
            <person name="Galperin M.Y."/>
            <person name="Jogler C."/>
        </authorList>
    </citation>
    <scope>NUCLEOTIDE SEQUENCE [LARGE SCALE GENOMIC DNA]</scope>
    <source>
        <strain evidence="1 2">V6</strain>
    </source>
</reference>
<evidence type="ECO:0000313" key="2">
    <source>
        <dbReference type="Proteomes" id="UP000320722"/>
    </source>
</evidence>
<sequence>MQGRRKAESSLIVPDDKPWVQNECRQGNPFRRTKKAMPPGGASPMCCSKTASGTGLTLLGFQIKVQGIFSLFDLSSQLGIFIKFVRHLIFCVIG</sequence>
<dbReference type="EMBL" id="CP036347">
    <property type="protein sequence ID" value="QDU00486.1"/>
    <property type="molecule type" value="Genomic_DNA"/>
</dbReference>
<name>A0A517W5F0_9PLAN</name>